<dbReference type="InterPro" id="IPR043968">
    <property type="entry name" value="SGNH"/>
</dbReference>
<feature type="compositionally biased region" description="Pro residues" evidence="1">
    <location>
        <begin position="444"/>
        <end position="453"/>
    </location>
</feature>
<dbReference type="GO" id="GO:0016746">
    <property type="term" value="F:acyltransferase activity"/>
    <property type="evidence" value="ECO:0007669"/>
    <property type="project" value="UniProtKB-KW"/>
</dbReference>
<evidence type="ECO:0000256" key="1">
    <source>
        <dbReference type="SAM" id="MobiDB-lite"/>
    </source>
</evidence>
<organism evidence="5 6">
    <name type="scientific">Microbacterium thalli</name>
    <dbReference type="NCBI Taxonomy" id="3027921"/>
    <lineage>
        <taxon>Bacteria</taxon>
        <taxon>Bacillati</taxon>
        <taxon>Actinomycetota</taxon>
        <taxon>Actinomycetes</taxon>
        <taxon>Micrococcales</taxon>
        <taxon>Microbacteriaceae</taxon>
        <taxon>Microbacterium</taxon>
    </lineage>
</organism>
<feature type="transmembrane region" description="Helical" evidence="2">
    <location>
        <begin position="238"/>
        <end position="257"/>
    </location>
</feature>
<dbReference type="InterPro" id="IPR002656">
    <property type="entry name" value="Acyl_transf_3_dom"/>
</dbReference>
<gene>
    <name evidence="5" type="ORF">PUW80_03330</name>
</gene>
<evidence type="ECO:0000313" key="6">
    <source>
        <dbReference type="Proteomes" id="UP001218170"/>
    </source>
</evidence>
<feature type="domain" description="SGNH" evidence="4">
    <location>
        <begin position="566"/>
        <end position="794"/>
    </location>
</feature>
<dbReference type="Pfam" id="PF01757">
    <property type="entry name" value="Acyl_transf_3"/>
    <property type="match status" value="1"/>
</dbReference>
<keyword evidence="2" id="KW-1133">Transmembrane helix</keyword>
<dbReference type="RefSeq" id="WP_274263884.1">
    <property type="nucleotide sequence ID" value="NZ_JAQZCI010000001.1"/>
</dbReference>
<evidence type="ECO:0000259" key="4">
    <source>
        <dbReference type="Pfam" id="PF19040"/>
    </source>
</evidence>
<accession>A0ABT5SEY9</accession>
<keyword evidence="2" id="KW-0812">Transmembrane</keyword>
<feature type="transmembrane region" description="Helical" evidence="2">
    <location>
        <begin position="478"/>
        <end position="496"/>
    </location>
</feature>
<evidence type="ECO:0000256" key="2">
    <source>
        <dbReference type="SAM" id="Phobius"/>
    </source>
</evidence>
<sequence length="803" mass="82355">MNTSTSPHPLPRHDIQGLRALAVLAVIGAHTIGWPRGGFVGVDVFFVVSGFLITGALLREIRITGGIRIGAFFGRRARRILPAALIVLVATAATAFAVFSRARAEQTLVDALWSAGFAANVHFAALGTDYFHADDAVSPLQHFWSLAVEEQFYVVWPLLLLIAVAVMPPAARRSARTAVVVGAAAVAVLAGSFGWALLQSDAAPVPAYFSTFTRAWELAAGAVLAAAVPMLRRLPVGLGAAMSWLGLAGLLVAFALIDPEAAGFPAPWAALPVAATALVLAGGVPGDPRHRHLFPLTNPVSVVVGDVSFSLYLWHFPVIVFAAVLLPAGDVATWLVLGITGILAVASYHLVEQPFRHLPLGREGRPAAPPAATPAATATPVPDPAPAPVPTRPAALSSRPAGWTPGTRYYPGMPRPQQLSSPTADAAAPALGAAAALTATRVAPRPPAAPEPSPETGSAPADAASPWSAWRARFGPPALLAASALGMAALVTVLVVQTSFGSLTAPPIALAPPDSAGAGEVSGADPIAALQSELAAAATATQWPDLRPSLDEVMTRSSTSNPVRDCFSPDTAPTAAGCSTGSADAPVHIYLVGDSTAMAYAPAFRALADASSGGIRVTTVGLYGCRFTDVAVQNDGAGIMAACPQRKADVRAMILADAPSLVVMSNAYTLGHTPDGTDLSADALLTAQEAEAAGYGLPGRIVHLAPPPEGADLGRCYSPAGSPYACASAVSSTWGQMEAAAERIAAASGNHAVSSLPFTCWELVCPAFAGDIPTRYDRTHLTVAYAEHIAPALRAELAARGLL</sequence>
<reference evidence="5 6" key="1">
    <citation type="submission" date="2023-02" db="EMBL/GenBank/DDBJ databases">
        <title>Study of novel species of the Microbacterium genus.</title>
        <authorList>
            <person name="Arroyo-Herrera I."/>
            <person name="Roman-Ponce B."/>
            <person name="Vasquez-Murrieta M.S."/>
        </authorList>
    </citation>
    <scope>NUCLEOTIDE SEQUENCE [LARGE SCALE GENOMIC DNA]</scope>
    <source>
        <strain evidence="5 6">NE1TT3</strain>
    </source>
</reference>
<evidence type="ECO:0000259" key="3">
    <source>
        <dbReference type="Pfam" id="PF01757"/>
    </source>
</evidence>
<protein>
    <submittedName>
        <fullName evidence="5">Acyltransferase family protein</fullName>
    </submittedName>
</protein>
<feature type="transmembrane region" description="Helical" evidence="2">
    <location>
        <begin position="331"/>
        <end position="351"/>
    </location>
</feature>
<feature type="transmembrane region" description="Helical" evidence="2">
    <location>
        <begin position="40"/>
        <end position="59"/>
    </location>
</feature>
<feature type="domain" description="Acyltransferase 3" evidence="3">
    <location>
        <begin position="13"/>
        <end position="345"/>
    </location>
</feature>
<feature type="transmembrane region" description="Helical" evidence="2">
    <location>
        <begin position="300"/>
        <end position="325"/>
    </location>
</feature>
<feature type="compositionally biased region" description="Pro residues" evidence="1">
    <location>
        <begin position="381"/>
        <end position="391"/>
    </location>
</feature>
<dbReference type="EMBL" id="JAQZCI010000001">
    <property type="protein sequence ID" value="MDD7961379.1"/>
    <property type="molecule type" value="Genomic_DNA"/>
</dbReference>
<feature type="region of interest" description="Disordered" evidence="1">
    <location>
        <begin position="361"/>
        <end position="427"/>
    </location>
</feature>
<dbReference type="Proteomes" id="UP001218170">
    <property type="component" value="Unassembled WGS sequence"/>
</dbReference>
<feature type="transmembrane region" description="Helical" evidence="2">
    <location>
        <begin position="269"/>
        <end position="288"/>
    </location>
</feature>
<feature type="compositionally biased region" description="Low complexity" evidence="1">
    <location>
        <begin position="454"/>
        <end position="464"/>
    </location>
</feature>
<dbReference type="Pfam" id="PF19040">
    <property type="entry name" value="SGNH"/>
    <property type="match status" value="1"/>
</dbReference>
<keyword evidence="2" id="KW-0472">Membrane</keyword>
<feature type="region of interest" description="Disordered" evidence="1">
    <location>
        <begin position="441"/>
        <end position="464"/>
    </location>
</feature>
<keyword evidence="6" id="KW-1185">Reference proteome</keyword>
<feature type="transmembrane region" description="Helical" evidence="2">
    <location>
        <begin position="178"/>
        <end position="198"/>
    </location>
</feature>
<feature type="transmembrane region" description="Helical" evidence="2">
    <location>
        <begin position="80"/>
        <end position="99"/>
    </location>
</feature>
<dbReference type="InterPro" id="IPR050879">
    <property type="entry name" value="Acyltransferase_3"/>
</dbReference>
<dbReference type="PANTHER" id="PTHR23028:SF53">
    <property type="entry name" value="ACYL_TRANSF_3 DOMAIN-CONTAINING PROTEIN"/>
    <property type="match status" value="1"/>
</dbReference>
<feature type="transmembrane region" description="Helical" evidence="2">
    <location>
        <begin position="213"/>
        <end position="231"/>
    </location>
</feature>
<dbReference type="PANTHER" id="PTHR23028">
    <property type="entry name" value="ACETYLTRANSFERASE"/>
    <property type="match status" value="1"/>
</dbReference>
<keyword evidence="5" id="KW-0808">Transferase</keyword>
<name>A0ABT5SEY9_9MICO</name>
<comment type="caution">
    <text evidence="5">The sequence shown here is derived from an EMBL/GenBank/DDBJ whole genome shotgun (WGS) entry which is preliminary data.</text>
</comment>
<evidence type="ECO:0000313" key="5">
    <source>
        <dbReference type="EMBL" id="MDD7961379.1"/>
    </source>
</evidence>
<keyword evidence="5" id="KW-0012">Acyltransferase</keyword>
<feature type="transmembrane region" description="Helical" evidence="2">
    <location>
        <begin position="153"/>
        <end position="171"/>
    </location>
</feature>
<proteinExistence type="predicted"/>